<dbReference type="Gene3D" id="3.20.20.80">
    <property type="entry name" value="Glycosidases"/>
    <property type="match status" value="1"/>
</dbReference>
<sequence length="693" mass="78999">MYELLPGKTHPIGATVEDGGVNFCLYCDERSTSVELLLFEQHNALEPYEIIRFDPLIHRSFYFWHIFVKGLPEKTHYAYRVGGPFQPENGLVFDPQKVLIDPYSKGINCSLWQRNDACKAGDNLHTSMRSCVLKLTDYDWQGDSPPNHHLNESIIYEMNVGGFTKSPTSGVKHPGTYAGIIEKIPYLTALGITAVELLPIFEFEDSEVRYFNGNKLVNYWGYSTINFFAPHSGYCVNPQEGNHLDEFRDLVKALHQADISVILDVVFNHTDESDHRGPVYSFKGFANNSYYFLMDKHKNFYCNYSGCGNTFKCNHPIGEKFIVDCLEYWVRDMHVDGFRFDEGTILARGDNGNLIANPPVVWAIELSEQLADTKVIAEAWDAEGGYLVGSFPGHRWAEWNGLYRDDLRDFVRGKAGMLGTFARRITGSADIYESQYELPGNSINFINSHDGFTLNDLVSYNHKHNQANGENNSDGIDNNRSWNCGVEGITDNPQINMLRKRQIKNFAAILMLSKGVPMFVAGDEICRTQQGNNNAYCQDNELSWFNWQDVDTNKSMLQFWQRLIAFRKVHPRLFRNKYYNSEINKSGLSDILWHGCELGKPGWYDPSGLALAMTLGERADGEDIHIMFNMYWEGLEFELPDIEGEKWYRAIDTFLSSPLDIAKTGEEIVHSGSHYKVNARSVVVLISKKDPIC</sequence>
<evidence type="ECO:0000313" key="7">
    <source>
        <dbReference type="Proteomes" id="UP000000639"/>
    </source>
</evidence>
<dbReference type="InterPro" id="IPR006047">
    <property type="entry name" value="GH13_cat_dom"/>
</dbReference>
<evidence type="ECO:0000256" key="2">
    <source>
        <dbReference type="ARBA" id="ARBA00022801"/>
    </source>
</evidence>
<dbReference type="InterPro" id="IPR004193">
    <property type="entry name" value="Glyco_hydro_13_N"/>
</dbReference>
<dbReference type="HOGENOM" id="CLU_011725_1_1_6"/>
<evidence type="ECO:0000256" key="1">
    <source>
        <dbReference type="ARBA" id="ARBA00008061"/>
    </source>
</evidence>
<dbReference type="SMART" id="SM00642">
    <property type="entry name" value="Aamy"/>
    <property type="match status" value="1"/>
</dbReference>
<dbReference type="PANTHER" id="PTHR43002">
    <property type="entry name" value="GLYCOGEN DEBRANCHING ENZYME"/>
    <property type="match status" value="1"/>
</dbReference>
<accession>A1STC0</accession>
<evidence type="ECO:0000313" key="6">
    <source>
        <dbReference type="EMBL" id="ABM02735.1"/>
    </source>
</evidence>
<dbReference type="Pfam" id="PF21156">
    <property type="entry name" value="ISOA1-3_C"/>
    <property type="match status" value="1"/>
</dbReference>
<dbReference type="eggNOG" id="COG1523">
    <property type="taxonomic scope" value="Bacteria"/>
</dbReference>
<dbReference type="InterPro" id="IPR017853">
    <property type="entry name" value="GH"/>
</dbReference>
<dbReference type="GO" id="GO:0005980">
    <property type="term" value="P:glycogen catabolic process"/>
    <property type="evidence" value="ECO:0007669"/>
    <property type="project" value="InterPro"/>
</dbReference>
<reference evidence="6 7" key="1">
    <citation type="submission" date="2007-01" db="EMBL/GenBank/DDBJ databases">
        <title>Complete sequence of Psychromonas ingrahamii 37.</title>
        <authorList>
            <consortium name="US DOE Joint Genome Institute"/>
            <person name="Copeland A."/>
            <person name="Lucas S."/>
            <person name="Lapidus A."/>
            <person name="Barry K."/>
            <person name="Detter J.C."/>
            <person name="Glavina del Rio T."/>
            <person name="Hammon N."/>
            <person name="Israni S."/>
            <person name="Dalin E."/>
            <person name="Tice H."/>
            <person name="Pitluck S."/>
            <person name="Thompson L.S."/>
            <person name="Brettin T."/>
            <person name="Bruce D."/>
            <person name="Han C."/>
            <person name="Tapia R."/>
            <person name="Schmutz J."/>
            <person name="Larimer F."/>
            <person name="Land M."/>
            <person name="Hauser L."/>
            <person name="Kyrpides N."/>
            <person name="Ivanova N."/>
            <person name="Staley J."/>
            <person name="Richardson P."/>
        </authorList>
    </citation>
    <scope>NUCLEOTIDE SEQUENCE [LARGE SCALE GENOMIC DNA]</scope>
    <source>
        <strain evidence="6 7">37</strain>
    </source>
</reference>
<dbReference type="CAZy" id="GH13">
    <property type="family name" value="Glycoside Hydrolase Family 13"/>
</dbReference>
<gene>
    <name evidence="6" type="ordered locus">Ping_0893</name>
</gene>
<dbReference type="STRING" id="357804.Ping_0893"/>
<dbReference type="Gene3D" id="2.60.40.10">
    <property type="entry name" value="Immunoglobulins"/>
    <property type="match status" value="1"/>
</dbReference>
<dbReference type="Gene3D" id="2.60.40.1180">
    <property type="entry name" value="Golgi alpha-mannosidase II"/>
    <property type="match status" value="1"/>
</dbReference>
<dbReference type="CDD" id="cd11326">
    <property type="entry name" value="AmyAc_Glg_debranch"/>
    <property type="match status" value="1"/>
</dbReference>
<keyword evidence="7" id="KW-1185">Reference proteome</keyword>
<name>A1STC0_PSYIN</name>
<dbReference type="Pfam" id="PF00128">
    <property type="entry name" value="Alpha-amylase"/>
    <property type="match status" value="1"/>
</dbReference>
<dbReference type="OrthoDB" id="3236218at2"/>
<evidence type="ECO:0000256" key="3">
    <source>
        <dbReference type="ARBA" id="ARBA00022946"/>
    </source>
</evidence>
<evidence type="ECO:0000256" key="4">
    <source>
        <dbReference type="ARBA" id="ARBA00023295"/>
    </source>
</evidence>
<dbReference type="CDD" id="cd02856">
    <property type="entry name" value="E_set_GDE_Isoamylase_N"/>
    <property type="match status" value="1"/>
</dbReference>
<dbReference type="GO" id="GO:0019156">
    <property type="term" value="F:isoamylase activity"/>
    <property type="evidence" value="ECO:0007669"/>
    <property type="project" value="UniProtKB-ARBA"/>
</dbReference>
<evidence type="ECO:0000259" key="5">
    <source>
        <dbReference type="SMART" id="SM00642"/>
    </source>
</evidence>
<dbReference type="CAZy" id="CBM48">
    <property type="family name" value="Carbohydrate-Binding Module Family 48"/>
</dbReference>
<dbReference type="SUPFAM" id="SSF81296">
    <property type="entry name" value="E set domains"/>
    <property type="match status" value="1"/>
</dbReference>
<keyword evidence="3" id="KW-0809">Transit peptide</keyword>
<keyword evidence="2" id="KW-0378">Hydrolase</keyword>
<dbReference type="InterPro" id="IPR013780">
    <property type="entry name" value="Glyco_hydro_b"/>
</dbReference>
<dbReference type="AlphaFoldDB" id="A1STC0"/>
<dbReference type="InterPro" id="IPR011837">
    <property type="entry name" value="Glycogen_debranch_GlgX"/>
</dbReference>
<dbReference type="NCBIfam" id="TIGR02100">
    <property type="entry name" value="glgX_debranch"/>
    <property type="match status" value="1"/>
</dbReference>
<keyword evidence="4" id="KW-0326">Glycosidase</keyword>
<dbReference type="EMBL" id="CP000510">
    <property type="protein sequence ID" value="ABM02735.1"/>
    <property type="molecule type" value="Genomic_DNA"/>
</dbReference>
<dbReference type="InterPro" id="IPR044505">
    <property type="entry name" value="GlgX_Isoamylase_N_E_set"/>
</dbReference>
<dbReference type="KEGG" id="pin:Ping_0893"/>
<dbReference type="Proteomes" id="UP000000639">
    <property type="component" value="Chromosome"/>
</dbReference>
<dbReference type="SUPFAM" id="SSF51011">
    <property type="entry name" value="Glycosyl hydrolase domain"/>
    <property type="match status" value="1"/>
</dbReference>
<feature type="domain" description="Glycosyl hydrolase family 13 catalytic" evidence="5">
    <location>
        <begin position="157"/>
        <end position="567"/>
    </location>
</feature>
<dbReference type="RefSeq" id="WP_011769298.1">
    <property type="nucleotide sequence ID" value="NC_008709.1"/>
</dbReference>
<proteinExistence type="inferred from homology"/>
<organism evidence="6 7">
    <name type="scientific">Psychromonas ingrahamii (strain DSM 17664 / CCUG 51855 / 37)</name>
    <dbReference type="NCBI Taxonomy" id="357804"/>
    <lineage>
        <taxon>Bacteria</taxon>
        <taxon>Pseudomonadati</taxon>
        <taxon>Pseudomonadota</taxon>
        <taxon>Gammaproteobacteria</taxon>
        <taxon>Alteromonadales</taxon>
        <taxon>Psychromonadaceae</taxon>
        <taxon>Psychromonas</taxon>
    </lineage>
</organism>
<protein>
    <submittedName>
        <fullName evidence="6">Isoamylase</fullName>
    </submittedName>
</protein>
<comment type="similarity">
    <text evidence="1">Belongs to the glycosyl hydrolase 13 family.</text>
</comment>
<dbReference type="Pfam" id="PF02922">
    <property type="entry name" value="CBM_48"/>
    <property type="match status" value="1"/>
</dbReference>
<dbReference type="GO" id="GO:0004135">
    <property type="term" value="F:amylo-alpha-1,6-glucosidase activity"/>
    <property type="evidence" value="ECO:0007669"/>
    <property type="project" value="InterPro"/>
</dbReference>
<dbReference type="InterPro" id="IPR048650">
    <property type="entry name" value="ISOA1-3-like_C"/>
</dbReference>
<dbReference type="SUPFAM" id="SSF51445">
    <property type="entry name" value="(Trans)glycosidases"/>
    <property type="match status" value="1"/>
</dbReference>
<dbReference type="InterPro" id="IPR013783">
    <property type="entry name" value="Ig-like_fold"/>
</dbReference>
<dbReference type="InterPro" id="IPR014756">
    <property type="entry name" value="Ig_E-set"/>
</dbReference>